<evidence type="ECO:0000259" key="1">
    <source>
        <dbReference type="Pfam" id="PF26640"/>
    </source>
</evidence>
<keyword evidence="3" id="KW-1185">Reference proteome</keyword>
<protein>
    <recommendedName>
        <fullName evidence="1">DUF8212 domain-containing protein</fullName>
    </recommendedName>
</protein>
<gene>
    <name evidence="2" type="ORF">SLS56_007230</name>
</gene>
<dbReference type="Proteomes" id="UP001521116">
    <property type="component" value="Unassembled WGS sequence"/>
</dbReference>
<organism evidence="2 3">
    <name type="scientific">Neofusicoccum ribis</name>
    <dbReference type="NCBI Taxonomy" id="45134"/>
    <lineage>
        <taxon>Eukaryota</taxon>
        <taxon>Fungi</taxon>
        <taxon>Dikarya</taxon>
        <taxon>Ascomycota</taxon>
        <taxon>Pezizomycotina</taxon>
        <taxon>Dothideomycetes</taxon>
        <taxon>Dothideomycetes incertae sedis</taxon>
        <taxon>Botryosphaeriales</taxon>
        <taxon>Botryosphaeriaceae</taxon>
        <taxon>Neofusicoccum</taxon>
    </lineage>
</organism>
<dbReference type="PANTHER" id="PTHR10622">
    <property type="entry name" value="HET DOMAIN-CONTAINING PROTEIN"/>
    <property type="match status" value="1"/>
</dbReference>
<sequence length="545" mass="60782">MFARNKKGYGKIVGSCKQAAKDRFGYIWVDTCCIDKQSSAELSEAINSIEADICYAYLADVTDGVDPEVDAEFAESEWFGRGWTLQELVAPAHVVFFSSGWVRLGDKASLCEVLSEITWIDGGVLAGTVGPRTLSVAQRMPWSAKRMTTRPEDVAYCLMGLFDINMPMLYGEGGKAFIRLQEEIMRASDDESLFAWVDRGADPDVLYGLPAKSPAWFAEARGIERSDERYAHPPFSMTNKGLHIQLPLVHGIFSSDVRGELGALINCRPDSAQNMTLGIAMTPTDAREQYARIKANTLLSYHEATEAKDRIQSMYVRQDMSSLQCQQLDPSHLLRLGGWPSFEQGYTTQRIWGATQWKRNHAGELFDVTAKECFFPLSRIDNNVAAILEFKYSPHDSQCICVVFASSLEFGVVFDARSVVDSPQARADNFRLLAQYRQIKPHKLGSRVQVDVDNVRVHVVAELRDEVLESSRKWQPRRKYTTVHVVVQEIALASEDVGIGCQRLSTGARPGIVLPASGEKRIARQKPGVAVLEFSQQPLLAIAEK</sequence>
<dbReference type="PANTHER" id="PTHR10622:SF10">
    <property type="entry name" value="HET DOMAIN-CONTAINING PROTEIN"/>
    <property type="match status" value="1"/>
</dbReference>
<dbReference type="InterPro" id="IPR058525">
    <property type="entry name" value="DUF8212"/>
</dbReference>
<dbReference type="Pfam" id="PF26640">
    <property type="entry name" value="DUF8212"/>
    <property type="match status" value="1"/>
</dbReference>
<proteinExistence type="predicted"/>
<accession>A0ABR3SNE7</accession>
<evidence type="ECO:0000313" key="2">
    <source>
        <dbReference type="EMBL" id="KAL1625571.1"/>
    </source>
</evidence>
<reference evidence="2 3" key="1">
    <citation type="submission" date="2024-02" db="EMBL/GenBank/DDBJ databases">
        <title>De novo assembly and annotation of 12 fungi associated with fruit tree decline syndrome in Ontario, Canada.</title>
        <authorList>
            <person name="Sulman M."/>
            <person name="Ellouze W."/>
            <person name="Ilyukhin E."/>
        </authorList>
    </citation>
    <scope>NUCLEOTIDE SEQUENCE [LARGE SCALE GENOMIC DNA]</scope>
    <source>
        <strain evidence="2 3">M1-105</strain>
    </source>
</reference>
<comment type="caution">
    <text evidence="2">The sequence shown here is derived from an EMBL/GenBank/DDBJ whole genome shotgun (WGS) entry which is preliminary data.</text>
</comment>
<name>A0ABR3SNE7_9PEZI</name>
<feature type="domain" description="DUF8212" evidence="1">
    <location>
        <begin position="175"/>
        <end position="210"/>
    </location>
</feature>
<evidence type="ECO:0000313" key="3">
    <source>
        <dbReference type="Proteomes" id="UP001521116"/>
    </source>
</evidence>
<dbReference type="EMBL" id="JAJVDC020000092">
    <property type="protein sequence ID" value="KAL1625571.1"/>
    <property type="molecule type" value="Genomic_DNA"/>
</dbReference>